<accession>A0A392SJE1</accession>
<feature type="non-terminal residue" evidence="2">
    <location>
        <position position="103"/>
    </location>
</feature>
<feature type="region of interest" description="Disordered" evidence="1">
    <location>
        <begin position="1"/>
        <end position="65"/>
    </location>
</feature>
<sequence length="103" mass="11827">LSSIEAEIDLQMSNMRKGGMDMNMSKKNKKKKADEIIPKKKKKRAEMDLETSSSSEKPKRRPTKKAVLVGLKPPEMVKMNSVDVKAQILRMKKHLMEQRGFPE</sequence>
<protein>
    <submittedName>
        <fullName evidence="2">Uncharacterized protein</fullName>
    </submittedName>
</protein>
<dbReference type="AlphaFoldDB" id="A0A392SJE1"/>
<keyword evidence="3" id="KW-1185">Reference proteome</keyword>
<evidence type="ECO:0000313" key="2">
    <source>
        <dbReference type="EMBL" id="MCI48324.1"/>
    </source>
</evidence>
<evidence type="ECO:0000256" key="1">
    <source>
        <dbReference type="SAM" id="MobiDB-lite"/>
    </source>
</evidence>
<comment type="caution">
    <text evidence="2">The sequence shown here is derived from an EMBL/GenBank/DDBJ whole genome shotgun (WGS) entry which is preliminary data.</text>
</comment>
<feature type="non-terminal residue" evidence="2">
    <location>
        <position position="1"/>
    </location>
</feature>
<dbReference type="EMBL" id="LXQA010385137">
    <property type="protein sequence ID" value="MCI48324.1"/>
    <property type="molecule type" value="Genomic_DNA"/>
</dbReference>
<name>A0A392SJE1_9FABA</name>
<reference evidence="2 3" key="1">
    <citation type="journal article" date="2018" name="Front. Plant Sci.">
        <title>Red Clover (Trifolium pratense) and Zigzag Clover (T. medium) - A Picture of Genomic Similarities and Differences.</title>
        <authorList>
            <person name="Dluhosova J."/>
            <person name="Istvanek J."/>
            <person name="Nedelnik J."/>
            <person name="Repkova J."/>
        </authorList>
    </citation>
    <scope>NUCLEOTIDE SEQUENCE [LARGE SCALE GENOMIC DNA]</scope>
    <source>
        <strain evidence="3">cv. 10/8</strain>
        <tissue evidence="2">Leaf</tissue>
    </source>
</reference>
<organism evidence="2 3">
    <name type="scientific">Trifolium medium</name>
    <dbReference type="NCBI Taxonomy" id="97028"/>
    <lineage>
        <taxon>Eukaryota</taxon>
        <taxon>Viridiplantae</taxon>
        <taxon>Streptophyta</taxon>
        <taxon>Embryophyta</taxon>
        <taxon>Tracheophyta</taxon>
        <taxon>Spermatophyta</taxon>
        <taxon>Magnoliopsida</taxon>
        <taxon>eudicotyledons</taxon>
        <taxon>Gunneridae</taxon>
        <taxon>Pentapetalae</taxon>
        <taxon>rosids</taxon>
        <taxon>fabids</taxon>
        <taxon>Fabales</taxon>
        <taxon>Fabaceae</taxon>
        <taxon>Papilionoideae</taxon>
        <taxon>50 kb inversion clade</taxon>
        <taxon>NPAAA clade</taxon>
        <taxon>Hologalegina</taxon>
        <taxon>IRL clade</taxon>
        <taxon>Trifolieae</taxon>
        <taxon>Trifolium</taxon>
    </lineage>
</organism>
<evidence type="ECO:0000313" key="3">
    <source>
        <dbReference type="Proteomes" id="UP000265520"/>
    </source>
</evidence>
<dbReference type="Proteomes" id="UP000265520">
    <property type="component" value="Unassembled WGS sequence"/>
</dbReference>
<proteinExistence type="predicted"/>